<comment type="caution">
    <text evidence="2">The sequence shown here is derived from an EMBL/GenBank/DDBJ whole genome shotgun (WGS) entry which is preliminary data.</text>
</comment>
<gene>
    <name evidence="2" type="ORF">HD597_000566</name>
</gene>
<keyword evidence="1" id="KW-0812">Transmembrane</keyword>
<evidence type="ECO:0000313" key="3">
    <source>
        <dbReference type="Proteomes" id="UP001139648"/>
    </source>
</evidence>
<proteinExistence type="predicted"/>
<dbReference type="EMBL" id="JAMZEB010000001">
    <property type="protein sequence ID" value="MCP2353546.1"/>
    <property type="molecule type" value="Genomic_DNA"/>
</dbReference>
<evidence type="ECO:0000256" key="1">
    <source>
        <dbReference type="SAM" id="Phobius"/>
    </source>
</evidence>
<keyword evidence="1" id="KW-1133">Transmembrane helix</keyword>
<feature type="transmembrane region" description="Helical" evidence="1">
    <location>
        <begin position="44"/>
        <end position="64"/>
    </location>
</feature>
<feature type="transmembrane region" description="Helical" evidence="1">
    <location>
        <begin position="16"/>
        <end position="32"/>
    </location>
</feature>
<protein>
    <submittedName>
        <fullName evidence="2">RND superfamily exporter protein</fullName>
    </submittedName>
</protein>
<organism evidence="2 3">
    <name type="scientific">Nonomuraea thailandensis</name>
    <dbReference type="NCBI Taxonomy" id="1188745"/>
    <lineage>
        <taxon>Bacteria</taxon>
        <taxon>Bacillati</taxon>
        <taxon>Actinomycetota</taxon>
        <taxon>Actinomycetes</taxon>
        <taxon>Streptosporangiales</taxon>
        <taxon>Streptosporangiaceae</taxon>
        <taxon>Nonomuraea</taxon>
    </lineage>
</organism>
<dbReference type="AlphaFoldDB" id="A0A9X2K1H7"/>
<evidence type="ECO:0000313" key="2">
    <source>
        <dbReference type="EMBL" id="MCP2353546.1"/>
    </source>
</evidence>
<accession>A0A9X2K1H7</accession>
<dbReference type="Proteomes" id="UP001139648">
    <property type="component" value="Unassembled WGS sequence"/>
</dbReference>
<reference evidence="2" key="1">
    <citation type="submission" date="2022-06" db="EMBL/GenBank/DDBJ databases">
        <title>Sequencing the genomes of 1000 actinobacteria strains.</title>
        <authorList>
            <person name="Klenk H.-P."/>
        </authorList>
    </citation>
    <scope>NUCLEOTIDE SEQUENCE</scope>
    <source>
        <strain evidence="2">DSM 46694</strain>
    </source>
</reference>
<keyword evidence="1" id="KW-0472">Membrane</keyword>
<name>A0A9X2K1H7_9ACTN</name>
<dbReference type="RefSeq" id="WP_253740088.1">
    <property type="nucleotide sequence ID" value="NZ_BAABKA010000077.1"/>
</dbReference>
<sequence length="75" mass="8302">MTGNIEKSEKDGGRKWAPWYVYAVLIIGGNYIKQSLLEDAPVFINVIATAIVAGVIFLLVTAVYRSIFARGRRSL</sequence>
<keyword evidence="3" id="KW-1185">Reference proteome</keyword>